<reference evidence="1 2" key="1">
    <citation type="journal article" date="2022" name="Evol. Bioinform. Online">
        <title>Draft Genome Sequence of Oceanobacillus jordanicus Strain GSFE11, a Halotolerant Plant Growth-Promoting Bacterial Endophyte Isolated From the Jordan Valley.</title>
        <authorList>
            <person name="Alhindi T."/>
            <person name="Albdaiwi R."/>
        </authorList>
    </citation>
    <scope>NUCLEOTIDE SEQUENCE [LARGE SCALE GENOMIC DNA]</scope>
    <source>
        <strain evidence="1 2">GSFE11</strain>
    </source>
</reference>
<evidence type="ECO:0000313" key="2">
    <source>
        <dbReference type="Proteomes" id="UP001199631"/>
    </source>
</evidence>
<accession>A0AAW5B3H1</accession>
<organism evidence="1 2">
    <name type="scientific">Oceanobacillus jordanicus</name>
    <dbReference type="NCBI Taxonomy" id="2867266"/>
    <lineage>
        <taxon>Bacteria</taxon>
        <taxon>Bacillati</taxon>
        <taxon>Bacillota</taxon>
        <taxon>Bacilli</taxon>
        <taxon>Bacillales</taxon>
        <taxon>Bacillaceae</taxon>
        <taxon>Oceanobacillus</taxon>
    </lineage>
</organism>
<dbReference type="EMBL" id="JAIFZM010000002">
    <property type="protein sequence ID" value="MCG3418230.1"/>
    <property type="molecule type" value="Genomic_DNA"/>
</dbReference>
<sequence>MYEGVSNGKKLVLCTPKSKLHVNGRGWFDLNTKQVDLLDGADISLLAVRLEGNKIYYIDFKKLRKVMTPDIMLKNPHEGEHWKLFIWDIYLKVSGYEKELYIQPKVLI</sequence>
<comment type="caution">
    <text evidence="1">The sequence shown here is derived from an EMBL/GenBank/DDBJ whole genome shotgun (WGS) entry which is preliminary data.</text>
</comment>
<gene>
    <name evidence="1" type="ORF">K3T81_03615</name>
</gene>
<keyword evidence="2" id="KW-1185">Reference proteome</keyword>
<proteinExistence type="predicted"/>
<protein>
    <submittedName>
        <fullName evidence="1">Uncharacterized protein</fullName>
    </submittedName>
</protein>
<dbReference type="AlphaFoldDB" id="A0AAW5B3H1"/>
<dbReference type="RefSeq" id="WP_238018310.1">
    <property type="nucleotide sequence ID" value="NZ_JAIFZM010000002.1"/>
</dbReference>
<name>A0AAW5B3H1_9BACI</name>
<evidence type="ECO:0000313" key="1">
    <source>
        <dbReference type="EMBL" id="MCG3418230.1"/>
    </source>
</evidence>
<dbReference type="Proteomes" id="UP001199631">
    <property type="component" value="Unassembled WGS sequence"/>
</dbReference>